<feature type="transmembrane region" description="Helical" evidence="1">
    <location>
        <begin position="45"/>
        <end position="66"/>
    </location>
</feature>
<gene>
    <name evidence="3" type="ORF">AVDCRST_MAG56-3248</name>
</gene>
<keyword evidence="1" id="KW-0472">Membrane</keyword>
<dbReference type="InterPro" id="IPR012171">
    <property type="entry name" value="Fatty_acid_desaturase"/>
</dbReference>
<dbReference type="EMBL" id="CADCTQ010000273">
    <property type="protein sequence ID" value="CAA9274106.1"/>
    <property type="molecule type" value="Genomic_DNA"/>
</dbReference>
<dbReference type="PANTHER" id="PTHR19353">
    <property type="entry name" value="FATTY ACID DESATURASE 2"/>
    <property type="match status" value="1"/>
</dbReference>
<proteinExistence type="predicted"/>
<dbReference type="AlphaFoldDB" id="A0A6J4JB81"/>
<evidence type="ECO:0000259" key="2">
    <source>
        <dbReference type="Pfam" id="PF00487"/>
    </source>
</evidence>
<dbReference type="GO" id="GO:0016717">
    <property type="term" value="F:oxidoreductase activity, acting on paired donors, with oxidation of a pair of donors resulting in the reduction of molecular oxygen to two molecules of water"/>
    <property type="evidence" value="ECO:0007669"/>
    <property type="project" value="TreeGrafter"/>
</dbReference>
<feature type="domain" description="Fatty acid desaturase" evidence="2">
    <location>
        <begin position="47"/>
        <end position="294"/>
    </location>
</feature>
<name>A0A6J4JB81_9SPHI</name>
<dbReference type="PANTHER" id="PTHR19353:SF19">
    <property type="entry name" value="DELTA(5) FATTY ACID DESATURASE C-RELATED"/>
    <property type="match status" value="1"/>
</dbReference>
<organism evidence="3">
    <name type="scientific">uncultured Cytophagales bacterium</name>
    <dbReference type="NCBI Taxonomy" id="158755"/>
    <lineage>
        <taxon>Bacteria</taxon>
        <taxon>Pseudomonadati</taxon>
        <taxon>Bacteroidota</taxon>
        <taxon>Sphingobacteriia</taxon>
        <taxon>Sphingobacteriales</taxon>
        <taxon>environmental samples</taxon>
    </lineage>
</organism>
<feature type="transmembrane region" description="Helical" evidence="1">
    <location>
        <begin position="20"/>
        <end position="39"/>
    </location>
</feature>
<dbReference type="GO" id="GO:0008610">
    <property type="term" value="P:lipid biosynthetic process"/>
    <property type="evidence" value="ECO:0007669"/>
    <property type="project" value="UniProtKB-ARBA"/>
</dbReference>
<reference evidence="3" key="1">
    <citation type="submission" date="2020-02" db="EMBL/GenBank/DDBJ databases">
        <authorList>
            <person name="Meier V. D."/>
        </authorList>
    </citation>
    <scope>NUCLEOTIDE SEQUENCE</scope>
    <source>
        <strain evidence="3">AVDCRST_MAG56</strain>
    </source>
</reference>
<dbReference type="InterPro" id="IPR005804">
    <property type="entry name" value="FA_desaturase_dom"/>
</dbReference>
<accession>A0A6J4JB81</accession>
<keyword evidence="1" id="KW-0812">Transmembrane</keyword>
<dbReference type="GO" id="GO:0016020">
    <property type="term" value="C:membrane"/>
    <property type="evidence" value="ECO:0007669"/>
    <property type="project" value="TreeGrafter"/>
</dbReference>
<sequence>MQKATWTQIRSELKQSYSPVPSLAILAVDLLMLAASWHFSYQGTVAGWLLGQFLLVIALIHVYVIHHEAVHHAVFERRVHNEILGHLLSLLIAMPFLPRRHSHLHHHSWSGNVNDPSHRRIIEKLSKSTAGQLRLMDLMWALYLPFLALNERLAFWRMPFQQWKAGDRTGDVRQERAYALGYLAVYGLLGILLAGLGVLGAFAAWFLPATFILLFVEEMINLPHHIDIPMIDTPKPLPLWEQDQTTHSCQSVPLWSSLILLNFNMHTAHHLFPWIPWHKLPQAQQHMQRYAPELGEENTDEFSWLRKRRTFAITDKFIAHLKK</sequence>
<dbReference type="Pfam" id="PF00487">
    <property type="entry name" value="FA_desaturase"/>
    <property type="match status" value="1"/>
</dbReference>
<keyword evidence="1" id="KW-1133">Transmembrane helix</keyword>
<protein>
    <recommendedName>
        <fullName evidence="2">Fatty acid desaturase domain-containing protein</fullName>
    </recommendedName>
</protein>
<evidence type="ECO:0000313" key="3">
    <source>
        <dbReference type="EMBL" id="CAA9274106.1"/>
    </source>
</evidence>
<evidence type="ECO:0000256" key="1">
    <source>
        <dbReference type="SAM" id="Phobius"/>
    </source>
</evidence>
<feature type="transmembrane region" description="Helical" evidence="1">
    <location>
        <begin position="177"/>
        <end position="196"/>
    </location>
</feature>